<feature type="transmembrane region" description="Helical" evidence="2">
    <location>
        <begin position="1002"/>
        <end position="1029"/>
    </location>
</feature>
<evidence type="ECO:0000256" key="1">
    <source>
        <dbReference type="SAM" id="MobiDB-lite"/>
    </source>
</evidence>
<comment type="caution">
    <text evidence="3">The sequence shown here is derived from an EMBL/GenBank/DDBJ whole genome shotgun (WGS) entry which is preliminary data.</text>
</comment>
<evidence type="ECO:0000256" key="2">
    <source>
        <dbReference type="SAM" id="Phobius"/>
    </source>
</evidence>
<feature type="transmembrane region" description="Helical" evidence="2">
    <location>
        <begin position="530"/>
        <end position="553"/>
    </location>
</feature>
<dbReference type="EMBL" id="CAICTM010000880">
    <property type="protein sequence ID" value="CAB9517798.1"/>
    <property type="molecule type" value="Genomic_DNA"/>
</dbReference>
<feature type="region of interest" description="Disordered" evidence="1">
    <location>
        <begin position="883"/>
        <end position="913"/>
    </location>
</feature>
<feature type="region of interest" description="Disordered" evidence="1">
    <location>
        <begin position="72"/>
        <end position="115"/>
    </location>
</feature>
<feature type="compositionally biased region" description="Polar residues" evidence="1">
    <location>
        <begin position="827"/>
        <end position="839"/>
    </location>
</feature>
<protein>
    <submittedName>
        <fullName evidence="3">Uncharacterized protein</fullName>
    </submittedName>
</protein>
<keyword evidence="4" id="KW-1185">Reference proteome</keyword>
<feature type="transmembrane region" description="Helical" evidence="2">
    <location>
        <begin position="1035"/>
        <end position="1060"/>
    </location>
</feature>
<feature type="compositionally biased region" description="Gly residues" evidence="1">
    <location>
        <begin position="887"/>
        <end position="896"/>
    </location>
</feature>
<feature type="region of interest" description="Disordered" evidence="1">
    <location>
        <begin position="804"/>
        <end position="868"/>
    </location>
</feature>
<name>A0A9N8HP86_9STRA</name>
<keyword evidence="2" id="KW-0472">Membrane</keyword>
<gene>
    <name evidence="3" type="ORF">SEMRO_881_G215220.1</name>
</gene>
<proteinExistence type="predicted"/>
<evidence type="ECO:0000313" key="4">
    <source>
        <dbReference type="Proteomes" id="UP001153069"/>
    </source>
</evidence>
<organism evidence="3 4">
    <name type="scientific">Seminavis robusta</name>
    <dbReference type="NCBI Taxonomy" id="568900"/>
    <lineage>
        <taxon>Eukaryota</taxon>
        <taxon>Sar</taxon>
        <taxon>Stramenopiles</taxon>
        <taxon>Ochrophyta</taxon>
        <taxon>Bacillariophyta</taxon>
        <taxon>Bacillariophyceae</taxon>
        <taxon>Bacillariophycidae</taxon>
        <taxon>Naviculales</taxon>
        <taxon>Naviculaceae</taxon>
        <taxon>Seminavis</taxon>
    </lineage>
</organism>
<feature type="compositionally biased region" description="Low complexity" evidence="1">
    <location>
        <begin position="812"/>
        <end position="822"/>
    </location>
</feature>
<accession>A0A9N8HP86</accession>
<keyword evidence="2" id="KW-0812">Transmembrane</keyword>
<feature type="compositionally biased region" description="Gly residues" evidence="1">
    <location>
        <begin position="841"/>
        <end position="867"/>
    </location>
</feature>
<sequence length="1409" mass="157327">MVGITFPRPVGPYADTKELEYISALLQTGQVLREDGTIQAQDIMHFLSSRHGIRVDEDVVRQAMILELAGSFAPPPLHRRNKQNEDTSNRTAFMDEPEPYNQQPQQQQPPEEAETKGSLLAPLFGKKKKQEEEKAEEELQDPEPVLDLCQLLALLLIPFLRAGNDLLDSAQQSMPGLIGFGLSKRKRHKQEEEQDNEELLGHVLDMALQNILGELRNDNLSQHHHYQHQPPQYGGIENKGVLIDVDRLRDIMELFGEYNLPRSLLEEMIDMVEDYMEYDDDAGIEAGGGAFHNRQAFLNKASFLHALTSDTQLYDPSHVDNHSKPTTHFDDARRAREYQQIAMYGKLGKSGRRRFRRGNNGGGGRRSSIFKPSSKVSTNNNHLEFQQVYTAANIDNNADTYRSTGWFTLVWVETVLLYFAYLTSSTWNVDDVHWMDGCTNEFGCAIAVSLINWTVIFFQLMIMGLTWVFISTLGNAATNPTEELKQKLYTSLRIALGMALVASITAVTFFREHESYFWDTTKNSQDEPAYYSAFIVGCLIMSFQMLRLVGLYVNLGPLGNSGMEDKEQKIKSAAGCKVRMIIEHAVALHDLPPKLRSTGVSKTVLESVRLFHKVPSASRRNKGTNEADISGQEPRGGSTIAKALLNFHRTEDIKEEVGGILWAYKRIYDGSLLWKEGVYFHGRLIAVSILQHFVVLLMVAFFLTYQARIQTFLAGVETCGARWEDFYTVPVVDLNWNISEDLSENGKVNVFVNVFNWNETHFTPDDGETFVEGQFPKYNGSHFRVDGELVNTVCYYDDIAGIEHGGGGGPRNETNTTSTNSNGIWDFTSSNVTDSVQQNGQDGGLPGGDQGGEPGGDQGGGPGGVGGAESALIGSLTSVFTGETVELGGGGPPGGEGEADGGPPPGDDGSNVIHASLEPNLLDEQQSEYLDMLNIAPFEYKLSLIIGLLGAFAGTLGIALSYIPSFVSSVLKMRSGYLPSLKGDHATYFLYRLAPDQTATMFGLAFWGTFFTAAACFILFSLVTFFLVYSKTRDYVITLVSAAIGISTTLGIKVVVMIFLRGAFYSSYYRKKPAASNVMNVILECWSLGLSVGTVATRMAQLLVVTAFYVGRIDTPMLAPGVGNIAGAPLDPAPVAFKKDLLIHEAHRHPFIERLGLLCLLKLHNGKDFGSRAGAHWRLLLVLSVCPWMRNYRVRPDQIDEDDYTDDDEFAKNTTTNRRKRMSVFDNYDPLRSRRGLNQGGQLVSAQEEMERQLEVELAREAYSRVNDQNLDLREALKAAREKLLAANIPLNPEMEEHHLQVLQAPQPKSIYCNVTLWYDDIVGRLVLTKPGIAFYSDALENGVVIRIRWRNFAKHERNRIESPQPLLRLSTKGGDCYEFHVTNRTVRARIRHDITLRLQEYHQGNQRD</sequence>
<evidence type="ECO:0000313" key="3">
    <source>
        <dbReference type="EMBL" id="CAB9517798.1"/>
    </source>
</evidence>
<feature type="transmembrane region" description="Helical" evidence="2">
    <location>
        <begin position="684"/>
        <end position="705"/>
    </location>
</feature>
<feature type="transmembrane region" description="Helical" evidence="2">
    <location>
        <begin position="450"/>
        <end position="470"/>
    </location>
</feature>
<feature type="region of interest" description="Disordered" evidence="1">
    <location>
        <begin position="354"/>
        <end position="376"/>
    </location>
</feature>
<keyword evidence="2" id="KW-1133">Transmembrane helix</keyword>
<feature type="transmembrane region" description="Helical" evidence="2">
    <location>
        <begin position="491"/>
        <end position="510"/>
    </location>
</feature>
<feature type="compositionally biased region" description="Low complexity" evidence="1">
    <location>
        <begin position="99"/>
        <end position="110"/>
    </location>
</feature>
<feature type="transmembrane region" description="Helical" evidence="2">
    <location>
        <begin position="942"/>
        <end position="963"/>
    </location>
</feature>
<dbReference type="OrthoDB" id="42649at2759"/>
<reference evidence="3" key="1">
    <citation type="submission" date="2020-06" db="EMBL/GenBank/DDBJ databases">
        <authorList>
            <consortium name="Plant Systems Biology data submission"/>
        </authorList>
    </citation>
    <scope>NUCLEOTIDE SEQUENCE</scope>
    <source>
        <strain evidence="3">D6</strain>
    </source>
</reference>
<dbReference type="Proteomes" id="UP001153069">
    <property type="component" value="Unassembled WGS sequence"/>
</dbReference>